<protein>
    <submittedName>
        <fullName evidence="1">Uncharacterized protein</fullName>
    </submittedName>
</protein>
<dbReference type="AlphaFoldDB" id="A0AAD7G4Y0"/>
<dbReference type="Proteomes" id="UP001221757">
    <property type="component" value="Unassembled WGS sequence"/>
</dbReference>
<accession>A0AAD7G4Y0</accession>
<reference evidence="1" key="1">
    <citation type="submission" date="2023-03" db="EMBL/GenBank/DDBJ databases">
        <title>Massive genome expansion in bonnet fungi (Mycena s.s.) driven by repeated elements and novel gene families across ecological guilds.</title>
        <authorList>
            <consortium name="Lawrence Berkeley National Laboratory"/>
            <person name="Harder C.B."/>
            <person name="Miyauchi S."/>
            <person name="Viragh M."/>
            <person name="Kuo A."/>
            <person name="Thoen E."/>
            <person name="Andreopoulos B."/>
            <person name="Lu D."/>
            <person name="Skrede I."/>
            <person name="Drula E."/>
            <person name="Henrissat B."/>
            <person name="Morin E."/>
            <person name="Kohler A."/>
            <person name="Barry K."/>
            <person name="LaButti K."/>
            <person name="Morin E."/>
            <person name="Salamov A."/>
            <person name="Lipzen A."/>
            <person name="Mereny Z."/>
            <person name="Hegedus B."/>
            <person name="Baldrian P."/>
            <person name="Stursova M."/>
            <person name="Weitz H."/>
            <person name="Taylor A."/>
            <person name="Grigoriev I.V."/>
            <person name="Nagy L.G."/>
            <person name="Martin F."/>
            <person name="Kauserud H."/>
        </authorList>
    </citation>
    <scope>NUCLEOTIDE SEQUENCE</scope>
    <source>
        <strain evidence="1">CBHHK067</strain>
    </source>
</reference>
<comment type="caution">
    <text evidence="1">The sequence shown here is derived from an EMBL/GenBank/DDBJ whole genome shotgun (WGS) entry which is preliminary data.</text>
</comment>
<gene>
    <name evidence="1" type="ORF">B0H17DRAFT_1146366</name>
</gene>
<dbReference type="EMBL" id="JARKIE010000307">
    <property type="protein sequence ID" value="KAJ7655529.1"/>
    <property type="molecule type" value="Genomic_DNA"/>
</dbReference>
<keyword evidence="2" id="KW-1185">Reference proteome</keyword>
<organism evidence="1 2">
    <name type="scientific">Mycena rosella</name>
    <name type="common">Pink bonnet</name>
    <name type="synonym">Agaricus rosellus</name>
    <dbReference type="NCBI Taxonomy" id="1033263"/>
    <lineage>
        <taxon>Eukaryota</taxon>
        <taxon>Fungi</taxon>
        <taxon>Dikarya</taxon>
        <taxon>Basidiomycota</taxon>
        <taxon>Agaricomycotina</taxon>
        <taxon>Agaricomycetes</taxon>
        <taxon>Agaricomycetidae</taxon>
        <taxon>Agaricales</taxon>
        <taxon>Marasmiineae</taxon>
        <taxon>Mycenaceae</taxon>
        <taxon>Mycena</taxon>
    </lineage>
</organism>
<evidence type="ECO:0000313" key="1">
    <source>
        <dbReference type="EMBL" id="KAJ7655529.1"/>
    </source>
</evidence>
<sequence length="209" mass="24082">MNINYRMQEIAAKLTTLRAVSQAKRSNFPGKASDMGGVDIYSSAFWSLLIQEGDVESHQESARADYHRMITRRPANIRAMIDRTSRERHGWLYAYTPFWNTARSQISGEDDTYAIGNSVDSVAVDVNNILGVWRRRKFHLHPANSQQIIVFKADGRSEPDRCQERAQMLHRRLNFVEHTSMKYPSNIKDWDTGKMIEPCAGSTRKDWSD</sequence>
<evidence type="ECO:0000313" key="2">
    <source>
        <dbReference type="Proteomes" id="UP001221757"/>
    </source>
</evidence>
<name>A0AAD7G4Y0_MYCRO</name>
<proteinExistence type="predicted"/>